<evidence type="ECO:0000256" key="1">
    <source>
        <dbReference type="ARBA" id="ARBA00008857"/>
    </source>
</evidence>
<dbReference type="InterPro" id="IPR011010">
    <property type="entry name" value="DNA_brk_join_enz"/>
</dbReference>
<dbReference type="PROSITE" id="PS51898">
    <property type="entry name" value="TYR_RECOMBINASE"/>
    <property type="match status" value="1"/>
</dbReference>
<name>A0A0S3K9H8_9ENTE</name>
<dbReference type="EMBL" id="JXLC01000021">
    <property type="protein sequence ID" value="OJG89978.1"/>
    <property type="molecule type" value="Genomic_DNA"/>
</dbReference>
<evidence type="ECO:0000313" key="7">
    <source>
        <dbReference type="EMBL" id="OJG89978.1"/>
    </source>
</evidence>
<keyword evidence="4" id="KW-0233">DNA recombination</keyword>
<dbReference type="EMBL" id="CP013614">
    <property type="protein sequence ID" value="ALS00977.1"/>
    <property type="molecule type" value="Genomic_DNA"/>
</dbReference>
<accession>A0A0S3K9H8</accession>
<keyword evidence="2" id="KW-0229">DNA integration</keyword>
<organism evidence="7 9">
    <name type="scientific">Enterococcus silesiacus</name>
    <dbReference type="NCBI Taxonomy" id="332949"/>
    <lineage>
        <taxon>Bacteria</taxon>
        <taxon>Bacillati</taxon>
        <taxon>Bacillota</taxon>
        <taxon>Bacilli</taxon>
        <taxon>Lactobacillales</taxon>
        <taxon>Enterococcaceae</taxon>
        <taxon>Enterococcus</taxon>
    </lineage>
</organism>
<dbReference type="Proteomes" id="UP000065511">
    <property type="component" value="Chromosome"/>
</dbReference>
<dbReference type="InterPro" id="IPR004107">
    <property type="entry name" value="Integrase_SAM-like_N"/>
</dbReference>
<dbReference type="AlphaFoldDB" id="A0A0S3K9H8"/>
<evidence type="ECO:0000259" key="5">
    <source>
        <dbReference type="PROSITE" id="PS51898"/>
    </source>
</evidence>
<dbReference type="PANTHER" id="PTHR30349:SF64">
    <property type="entry name" value="PROPHAGE INTEGRASE INTD-RELATED"/>
    <property type="match status" value="1"/>
</dbReference>
<dbReference type="RefSeq" id="WP_071878556.1">
    <property type="nucleotide sequence ID" value="NZ_JXLC01000021.1"/>
</dbReference>
<evidence type="ECO:0000313" key="6">
    <source>
        <dbReference type="EMBL" id="ALS00977.1"/>
    </source>
</evidence>
<dbReference type="KEGG" id="ess:ATZ33_06220"/>
<dbReference type="Pfam" id="PF14659">
    <property type="entry name" value="Phage_int_SAM_3"/>
    <property type="match status" value="1"/>
</dbReference>
<protein>
    <recommendedName>
        <fullName evidence="5">Tyr recombinase domain-containing protein</fullName>
    </recommendedName>
</protein>
<evidence type="ECO:0000313" key="9">
    <source>
        <dbReference type="Proteomes" id="UP000183039"/>
    </source>
</evidence>
<reference evidence="7 9" key="1">
    <citation type="submission" date="2014-12" db="EMBL/GenBank/DDBJ databases">
        <title>Draft genome sequences of 29 type strains of Enterococci.</title>
        <authorList>
            <person name="Zhong Z."/>
            <person name="Sun Z."/>
            <person name="Liu W."/>
            <person name="Zhang W."/>
            <person name="Zhang H."/>
        </authorList>
    </citation>
    <scope>NUCLEOTIDE SEQUENCE [LARGE SCALE GENOMIC DNA]</scope>
    <source>
        <strain evidence="7 9">DSM 22801</strain>
    </source>
</reference>
<evidence type="ECO:0000256" key="4">
    <source>
        <dbReference type="ARBA" id="ARBA00023172"/>
    </source>
</evidence>
<dbReference type="CDD" id="cd01189">
    <property type="entry name" value="INT_ICEBs1_C_like"/>
    <property type="match status" value="1"/>
</dbReference>
<dbReference type="Gene3D" id="1.10.443.10">
    <property type="entry name" value="Intergrase catalytic core"/>
    <property type="match status" value="1"/>
</dbReference>
<sequence>MSKKGENIYKRKDGRWEGRYIKGRNKSGSIKYGYVYAKKYNEVKTKLIVVKAELIGSGNKEYKEELLKGWCDFWLENEVKNVVKSSTYAQYHWLCNNYIVPFFENSYLHNITEDKIQTFIITLEKRKLASGTIRNIFALLRKMLIAAENNQLVLGSPYKKIRLPHKKNNSIIALSRTDQRKLEAIAFNERGCSPIILSLYLGLRIGEISGLKWSDIDFNKEVVYIKRTVSRVKTSFETESKTNIIISTPKTEQSCRVVPLSNKILYYLLSKRKHSESEYVVTCKNNLAEPRVIRYRFKSSIKKAGISDTHFHILRHTFATRCIEMGTDITSLSKLLGHTSVKMTLDIYTDSMLESRKEVVQRLDQLMFDEFKNVSVR</sequence>
<comment type="similarity">
    <text evidence="1">Belongs to the 'phage' integrase family.</text>
</comment>
<gene>
    <name evidence="6" type="ORF">ATZ33_06220</name>
    <name evidence="7" type="ORF">RV15_GL001544</name>
</gene>
<dbReference type="Pfam" id="PF00589">
    <property type="entry name" value="Phage_integrase"/>
    <property type="match status" value="1"/>
</dbReference>
<dbReference type="Proteomes" id="UP000183039">
    <property type="component" value="Unassembled WGS sequence"/>
</dbReference>
<keyword evidence="3" id="KW-0238">DNA-binding</keyword>
<dbReference type="InterPro" id="IPR002104">
    <property type="entry name" value="Integrase_catalytic"/>
</dbReference>
<reference evidence="6 8" key="2">
    <citation type="submission" date="2015-12" db="EMBL/GenBank/DDBJ databases">
        <authorList>
            <person name="Lauer A."/>
            <person name="Humrighouse B."/>
            <person name="Loparev V."/>
            <person name="Shewmaker P.L."/>
            <person name="Whitney A.M."/>
            <person name="McLaughlin R.W."/>
        </authorList>
    </citation>
    <scope>NUCLEOTIDE SEQUENCE [LARGE SCALE GENOMIC DNA]</scope>
    <source>
        <strain evidence="6 8">LMG 23085</strain>
    </source>
</reference>
<dbReference type="PANTHER" id="PTHR30349">
    <property type="entry name" value="PHAGE INTEGRASE-RELATED"/>
    <property type="match status" value="1"/>
</dbReference>
<proteinExistence type="inferred from homology"/>
<dbReference type="InterPro" id="IPR050090">
    <property type="entry name" value="Tyrosine_recombinase_XerCD"/>
</dbReference>
<dbReference type="SUPFAM" id="SSF56349">
    <property type="entry name" value="DNA breaking-rejoining enzymes"/>
    <property type="match status" value="1"/>
</dbReference>
<dbReference type="InterPro" id="IPR010998">
    <property type="entry name" value="Integrase_recombinase_N"/>
</dbReference>
<dbReference type="GO" id="GO:0003677">
    <property type="term" value="F:DNA binding"/>
    <property type="evidence" value="ECO:0007669"/>
    <property type="project" value="UniProtKB-KW"/>
</dbReference>
<feature type="domain" description="Tyr recombinase" evidence="5">
    <location>
        <begin position="158"/>
        <end position="361"/>
    </location>
</feature>
<evidence type="ECO:0000313" key="8">
    <source>
        <dbReference type="Proteomes" id="UP000065511"/>
    </source>
</evidence>
<dbReference type="InterPro" id="IPR013762">
    <property type="entry name" value="Integrase-like_cat_sf"/>
</dbReference>
<dbReference type="GO" id="GO:0015074">
    <property type="term" value="P:DNA integration"/>
    <property type="evidence" value="ECO:0007669"/>
    <property type="project" value="UniProtKB-KW"/>
</dbReference>
<evidence type="ECO:0000256" key="2">
    <source>
        <dbReference type="ARBA" id="ARBA00022908"/>
    </source>
</evidence>
<dbReference type="GO" id="GO:0006310">
    <property type="term" value="P:DNA recombination"/>
    <property type="evidence" value="ECO:0007669"/>
    <property type="project" value="UniProtKB-KW"/>
</dbReference>
<evidence type="ECO:0000256" key="3">
    <source>
        <dbReference type="ARBA" id="ARBA00023125"/>
    </source>
</evidence>
<keyword evidence="8" id="KW-1185">Reference proteome</keyword>
<dbReference type="Gene3D" id="1.10.150.130">
    <property type="match status" value="1"/>
</dbReference>
<dbReference type="OrthoDB" id="2285763at2"/>